<dbReference type="Gene3D" id="3.30.1460.40">
    <property type="entry name" value="[NiFe]-hydrogenase assembly chaperone, HybE"/>
    <property type="match status" value="1"/>
</dbReference>
<dbReference type="Proteomes" id="UP000267535">
    <property type="component" value="Unassembled WGS sequence"/>
</dbReference>
<dbReference type="RefSeq" id="WP_124924098.1">
    <property type="nucleotide sequence ID" value="NZ_BMOH01000001.1"/>
</dbReference>
<comment type="similarity">
    <text evidence="1">Belongs to the HupJ family.</text>
</comment>
<name>A0A3P1SWW7_9GAMM</name>
<organism evidence="3 4">
    <name type="scientific">Amphritea balenae</name>
    <dbReference type="NCBI Taxonomy" id="452629"/>
    <lineage>
        <taxon>Bacteria</taxon>
        <taxon>Pseudomonadati</taxon>
        <taxon>Pseudomonadota</taxon>
        <taxon>Gammaproteobacteria</taxon>
        <taxon>Oceanospirillales</taxon>
        <taxon>Oceanospirillaceae</taxon>
        <taxon>Amphritea</taxon>
    </lineage>
</organism>
<feature type="compositionally biased region" description="Low complexity" evidence="2">
    <location>
        <begin position="137"/>
        <end position="150"/>
    </location>
</feature>
<sequence>MITPVAIEQRYEQILHQNMEGVAVVNQHLQVRALGFNALNDEQLGILITPWFMNMMLLPADDSHWDESLAGTKTLRQLPSGLYEFIHGWDAELGGYAICGLFSPMFEFSDQAAAEKTAEEVLLALFDSQNYAPTDRQQAVQDQQNQVSSQLAKGSSAQQGSRADDVAKPTQQEVEHPAKLSRRQFFTGAVNPVRNRSGSAKSGTSKPGLV</sequence>
<gene>
    <name evidence="3" type="primary">hybE</name>
    <name evidence="3" type="ORF">EHS89_00200</name>
</gene>
<keyword evidence="4" id="KW-1185">Reference proteome</keyword>
<proteinExistence type="inferred from homology"/>
<evidence type="ECO:0000256" key="2">
    <source>
        <dbReference type="SAM" id="MobiDB-lite"/>
    </source>
</evidence>
<feature type="compositionally biased region" description="Polar residues" evidence="2">
    <location>
        <begin position="194"/>
        <end position="210"/>
    </location>
</feature>
<dbReference type="NCBIfam" id="TIGR03993">
    <property type="entry name" value="hydrog_HybE"/>
    <property type="match status" value="1"/>
</dbReference>
<dbReference type="InterPro" id="IPR038530">
    <property type="entry name" value="NiFe-hyd_HybE_sf"/>
</dbReference>
<dbReference type="EMBL" id="RQXV01000001">
    <property type="protein sequence ID" value="RRD01026.1"/>
    <property type="molecule type" value="Genomic_DNA"/>
</dbReference>
<protein>
    <submittedName>
        <fullName evidence="3">[NiFe]-hydrogenase assembly, chaperone, HybE</fullName>
    </submittedName>
</protein>
<dbReference type="AlphaFoldDB" id="A0A3P1SWW7"/>
<feature type="compositionally biased region" description="Basic and acidic residues" evidence="2">
    <location>
        <begin position="162"/>
        <end position="178"/>
    </location>
</feature>
<accession>A0A3P1SWW7</accession>
<dbReference type="OrthoDB" id="7060130at2"/>
<feature type="region of interest" description="Disordered" evidence="2">
    <location>
        <begin position="134"/>
        <end position="210"/>
    </location>
</feature>
<dbReference type="Pfam" id="PF11939">
    <property type="entry name" value="NiFe-hyd_HybE"/>
    <property type="match status" value="1"/>
</dbReference>
<feature type="compositionally biased region" description="Polar residues" evidence="2">
    <location>
        <begin position="151"/>
        <end position="161"/>
    </location>
</feature>
<evidence type="ECO:0000313" key="3">
    <source>
        <dbReference type="EMBL" id="RRD01026.1"/>
    </source>
</evidence>
<dbReference type="InterPro" id="IPR023994">
    <property type="entry name" value="NiFe-hyd_HybE"/>
</dbReference>
<evidence type="ECO:0000256" key="1">
    <source>
        <dbReference type="ARBA" id="ARBA00006532"/>
    </source>
</evidence>
<comment type="caution">
    <text evidence="3">The sequence shown here is derived from an EMBL/GenBank/DDBJ whole genome shotgun (WGS) entry which is preliminary data.</text>
</comment>
<reference evidence="3 4" key="1">
    <citation type="submission" date="2018-11" db="EMBL/GenBank/DDBJ databases">
        <title>The draft genome sequence of Amphritea balenae JAMM 1525T.</title>
        <authorList>
            <person name="Fang Z."/>
            <person name="Zhang Y."/>
            <person name="Han X."/>
        </authorList>
    </citation>
    <scope>NUCLEOTIDE SEQUENCE [LARGE SCALE GENOMIC DNA]</scope>
    <source>
        <strain evidence="3 4">JAMM 1525</strain>
    </source>
</reference>
<evidence type="ECO:0000313" key="4">
    <source>
        <dbReference type="Proteomes" id="UP000267535"/>
    </source>
</evidence>